<accession>A0A5E6S8B5</accession>
<protein>
    <submittedName>
        <fullName evidence="1">Uncharacterized protein</fullName>
    </submittedName>
</protein>
<dbReference type="EMBL" id="CABVHJ010000006">
    <property type="protein sequence ID" value="VVM77264.1"/>
    <property type="molecule type" value="Genomic_DNA"/>
</dbReference>
<dbReference type="AlphaFoldDB" id="A0A5E6S8B5"/>
<dbReference type="NCBIfam" id="TIGR03696">
    <property type="entry name" value="Rhs_assc_core"/>
    <property type="match status" value="1"/>
</dbReference>
<dbReference type="InterPro" id="IPR022385">
    <property type="entry name" value="Rhs_assc_core"/>
</dbReference>
<dbReference type="PANTHER" id="PTHR32305">
    <property type="match status" value="1"/>
</dbReference>
<evidence type="ECO:0000313" key="2">
    <source>
        <dbReference type="Proteomes" id="UP000327167"/>
    </source>
</evidence>
<dbReference type="RefSeq" id="WP_150650294.1">
    <property type="nucleotide sequence ID" value="NZ_CABVHJ010000006.1"/>
</dbReference>
<dbReference type="PANTHER" id="PTHR32305:SF15">
    <property type="entry name" value="PROTEIN RHSA-RELATED"/>
    <property type="match status" value="1"/>
</dbReference>
<evidence type="ECO:0000313" key="1">
    <source>
        <dbReference type="EMBL" id="VVM77264.1"/>
    </source>
</evidence>
<sequence>MKTHHDTATPTLSVMDPRALAIRSVAYYRHPDQTDIESRITRQIFDAAGRQVASWDPRLWGTAPKPNLATTYGLSGQALLSDSVDAGWQLSLPDQAGSLRCSWDARGSECHRDYDDLQRPIVVTERVCGEQPRVVERLSYADADDAFVQHNQCGRLFRHDDPAGTRLIHDYGLAGAELVESRRMLTDLDLPDWPSDPSHRDVFLEEQSYVTRYVFCPTGELQRQTDAMNNAQTFHHDVAGKLSAMWLHPAGADKQPKCLVSAIRYNAHEQIEHETAGNRVTTRAEYSPEDGRLLKLSAAVGERTPLQDLHYVYDPVGNIVSLEDKTQAVTYFNQQRIEPVSRYRYDSLYQLVEAKGWEVSQPSHGPALPDLLPTPLDPNQRRNYIQTFDYDAAGNLLTRHHSGAPGFSMFTSACSNRSLAQRDDGSLPGEPQISQGFDLAGNQLELQRGQAMSWDVRNQLRRVTLVRRQDEPNDDEGYVYDRLGHRLRKTHLSQTSGQTLKSEVRYLPGLEVHREANGKERHVISIEAGRNQVRMLHWPDGAESDQLRYSLSDHLGSSVLELDDDAGILSQEHYYPFGGAACWAGKSAVAAKRKTIRYSGKERDATGLYYYGYRYYAPWLRRWISSDPAGAVNGLNLFCFAANAPVVNKDLDGRWFYEGENDFIEMSLVKSGKQIVSRGLDQFPMHLSGIINSQLSEMGRVFSEAIYASAQGGTEYSDVLQSYFGPEYTAIENQLPQVWKRGLDLTNAYGGQAARGKFLGFIGGPGPERHSNAEVRPDDFYGRIAINLSRMGGEFDMVLGHELMHLNRVNRVVPVGLNAMDNFYLNSRSPEILNYPVMQYELPARGISEAIMNGGLTLEFSERYPASHRDFMTSVENYMGLPGMLDLETSISIFNEAPHMRAQMALNNADSVVFAAKSMSQLYRVRQESSSLFYNLING</sequence>
<dbReference type="Gene3D" id="2.180.10.10">
    <property type="entry name" value="RHS repeat-associated core"/>
    <property type="match status" value="1"/>
</dbReference>
<proteinExistence type="predicted"/>
<gene>
    <name evidence="1" type="ORF">PS655_02125</name>
</gene>
<reference evidence="1 2" key="1">
    <citation type="submission" date="2019-09" db="EMBL/GenBank/DDBJ databases">
        <authorList>
            <person name="Chandra G."/>
            <person name="Truman W A."/>
        </authorList>
    </citation>
    <scope>NUCLEOTIDE SEQUENCE [LARGE SCALE GENOMIC DNA]</scope>
    <source>
        <strain evidence="1">PS655</strain>
    </source>
</reference>
<dbReference type="Proteomes" id="UP000327167">
    <property type="component" value="Unassembled WGS sequence"/>
</dbReference>
<name>A0A5E6S8B5_PSEFL</name>
<organism evidence="1 2">
    <name type="scientific">Pseudomonas fluorescens</name>
    <dbReference type="NCBI Taxonomy" id="294"/>
    <lineage>
        <taxon>Bacteria</taxon>
        <taxon>Pseudomonadati</taxon>
        <taxon>Pseudomonadota</taxon>
        <taxon>Gammaproteobacteria</taxon>
        <taxon>Pseudomonadales</taxon>
        <taxon>Pseudomonadaceae</taxon>
        <taxon>Pseudomonas</taxon>
    </lineage>
</organism>
<dbReference type="InterPro" id="IPR050708">
    <property type="entry name" value="T6SS_VgrG/RHS"/>
</dbReference>